<feature type="region of interest" description="Disordered" evidence="1">
    <location>
        <begin position="582"/>
        <end position="608"/>
    </location>
</feature>
<dbReference type="OrthoDB" id="424633at2759"/>
<feature type="non-terminal residue" evidence="2">
    <location>
        <position position="1055"/>
    </location>
</feature>
<sequence length="1055" mass="116414">AIPCMSDQLRDIHSALISLETQVRELRLRVEAALDSLSESEPSNRSEPAVRSSRPWPQWWEDEIVAATTPEQFAALDLSPLEHLSLGVHLGTVGSWTSKLRIARAFRSGLVGARALRAGHTVVTRAAPLDIRVHSSVCLQCPEYPEGFWATSSRPFLNLIGDPTGRGSFPDPPRAVFDSFASKTEASAYLFGGRPVLASVEEVASSWIASVLDEETAQEYATAAEMAEGLLDGQPLDPEEDEAVPSTPARSAEEIRALHHRVAELEKLLQQQQAPPAPPATKRAVGGQPMLFGDRAQSTLTSSDLQRLQLAAGPPPPRLGRAERAQKAPSKDLAALADIHAAEVDREVLAADDEEDPWLKEAQASMAQVNDPIQRMFLLQLKQTSDLVKALAPKQQPDPLSAVLGGTDNGSASSGGNIGCKGYAAREMFLKQLVDEKKLVQIIQQHAMTELGISRADGSLLRTFLEHRVPLSDRKTLTLMGYMLAWGWEAGFETQNIQLMAFAGRMMMYVEQCCLDEGRSGLAWLLTGLPEPNFQQLALNRKRTSLTPFSKLAPPTWVAANVSYLRDVEVFDTRLKQLGTTKSSAVASRDSDPEDKIPRPKPKAKGKKGKALLFQEAALACYPDKPTADAQAGVMPTGEQEKVIETLQNHIAHFCDLPNFSREDLGRFGEKFVALHSSLEELPAHQEVDLGSHHALLQIEAGCMREPETLEFSTNLKGRILKWVWLPIQDLANDSTFHEVMALAHRRVVREWQAFDRRCVPDACTVYGKCPEAGERVSSYSARYPVSLMRRMALGSQAAKEYGSPIIPLSARCAKAQDPDDGSDNRGNMQKLQQLQSLEKEVLGLRQKVQESQATADQSERLQEEVQSLRTAEAAAAQKVQELQQLLAEAERPASTDEGTREKLQQLHCLEEEVLGLRQKVQELQATADQSERLQEEVQSLRTAEAAAAQKVQELQQLLAEAERPASTDEGTREKLQQLHCLEEEVPGLRQKVQELQATADQSERLQEEVAKHRELEAERPASTDEGTLEKLQQLHCLEEEVGLMMVMMSDVLPA</sequence>
<dbReference type="EMBL" id="CAMXCT010006758">
    <property type="protein sequence ID" value="CAI4019583.1"/>
    <property type="molecule type" value="Genomic_DNA"/>
</dbReference>
<accession>A0A9P1M5A3</accession>
<feature type="region of interest" description="Disordered" evidence="1">
    <location>
        <begin position="309"/>
        <end position="330"/>
    </location>
</feature>
<feature type="compositionally biased region" description="Basic and acidic residues" evidence="1">
    <location>
        <begin position="1002"/>
        <end position="1023"/>
    </location>
</feature>
<dbReference type="PANTHER" id="PTHR45615:SF80">
    <property type="entry name" value="GRIP DOMAIN-CONTAINING PROTEIN"/>
    <property type="match status" value="1"/>
</dbReference>
<reference evidence="2" key="1">
    <citation type="submission" date="2022-10" db="EMBL/GenBank/DDBJ databases">
        <authorList>
            <person name="Chen Y."/>
            <person name="Dougan E. K."/>
            <person name="Chan C."/>
            <person name="Rhodes N."/>
            <person name="Thang M."/>
        </authorList>
    </citation>
    <scope>NUCLEOTIDE SEQUENCE</scope>
</reference>
<comment type="caution">
    <text evidence="2">The sequence shown here is derived from an EMBL/GenBank/DDBJ whole genome shotgun (WGS) entry which is preliminary data.</text>
</comment>
<dbReference type="EMBL" id="CAMXCT030006758">
    <property type="protein sequence ID" value="CAL4806895.1"/>
    <property type="molecule type" value="Genomic_DNA"/>
</dbReference>
<name>A0A9P1M5A3_9DINO</name>
<dbReference type="EMBL" id="CAMXCT020006758">
    <property type="protein sequence ID" value="CAL1172958.1"/>
    <property type="molecule type" value="Genomic_DNA"/>
</dbReference>
<evidence type="ECO:0000256" key="1">
    <source>
        <dbReference type="SAM" id="MobiDB-lite"/>
    </source>
</evidence>
<dbReference type="AlphaFoldDB" id="A0A9P1M5A3"/>
<feature type="compositionally biased region" description="Basic and acidic residues" evidence="1">
    <location>
        <begin position="589"/>
        <end position="598"/>
    </location>
</feature>
<feature type="region of interest" description="Disordered" evidence="1">
    <location>
        <begin position="232"/>
        <end position="252"/>
    </location>
</feature>
<dbReference type="Proteomes" id="UP001152797">
    <property type="component" value="Unassembled WGS sequence"/>
</dbReference>
<feature type="compositionally biased region" description="Basic residues" evidence="1">
    <location>
        <begin position="599"/>
        <end position="608"/>
    </location>
</feature>
<evidence type="ECO:0000313" key="2">
    <source>
        <dbReference type="EMBL" id="CAI4019583.1"/>
    </source>
</evidence>
<reference evidence="3" key="2">
    <citation type="submission" date="2024-04" db="EMBL/GenBank/DDBJ databases">
        <authorList>
            <person name="Chen Y."/>
            <person name="Shah S."/>
            <person name="Dougan E. K."/>
            <person name="Thang M."/>
            <person name="Chan C."/>
        </authorList>
    </citation>
    <scope>NUCLEOTIDE SEQUENCE [LARGE SCALE GENOMIC DNA]</scope>
</reference>
<gene>
    <name evidence="2" type="ORF">C1SCF055_LOCUS44077</name>
</gene>
<feature type="compositionally biased region" description="Basic and acidic residues" evidence="1">
    <location>
        <begin position="320"/>
        <end position="330"/>
    </location>
</feature>
<evidence type="ECO:0000313" key="4">
    <source>
        <dbReference type="EMBL" id="CAL4806895.1"/>
    </source>
</evidence>
<dbReference type="PANTHER" id="PTHR45615">
    <property type="entry name" value="MYOSIN HEAVY CHAIN, NON-MUSCLE"/>
    <property type="match status" value="1"/>
</dbReference>
<protein>
    <submittedName>
        <fullName evidence="4">EF-hand domain-containing protein</fullName>
    </submittedName>
</protein>
<keyword evidence="5" id="KW-1185">Reference proteome</keyword>
<feature type="region of interest" description="Disordered" evidence="1">
    <location>
        <begin position="999"/>
        <end position="1028"/>
    </location>
</feature>
<proteinExistence type="predicted"/>
<evidence type="ECO:0000313" key="5">
    <source>
        <dbReference type="Proteomes" id="UP001152797"/>
    </source>
</evidence>
<organism evidence="2">
    <name type="scientific">Cladocopium goreaui</name>
    <dbReference type="NCBI Taxonomy" id="2562237"/>
    <lineage>
        <taxon>Eukaryota</taxon>
        <taxon>Sar</taxon>
        <taxon>Alveolata</taxon>
        <taxon>Dinophyceae</taxon>
        <taxon>Suessiales</taxon>
        <taxon>Symbiodiniaceae</taxon>
        <taxon>Cladocopium</taxon>
    </lineage>
</organism>
<evidence type="ECO:0000313" key="3">
    <source>
        <dbReference type="EMBL" id="CAL1172958.1"/>
    </source>
</evidence>